<dbReference type="RefSeq" id="XP_009028068.1">
    <property type="nucleotide sequence ID" value="XM_009029820.1"/>
</dbReference>
<dbReference type="Pfam" id="PF00557">
    <property type="entry name" value="Peptidase_M24"/>
    <property type="match status" value="1"/>
</dbReference>
<dbReference type="Gene3D" id="3.40.350.10">
    <property type="entry name" value="Creatinase/prolidase N-terminal domain"/>
    <property type="match status" value="1"/>
</dbReference>
<dbReference type="EMBL" id="KB097587">
    <property type="protein sequence ID" value="ESN93862.1"/>
    <property type="molecule type" value="Genomic_DNA"/>
</dbReference>
<dbReference type="EnsemblMetazoa" id="HelroT186061">
    <property type="protein sequence ID" value="HelroP186061"/>
    <property type="gene ID" value="HelroG186061"/>
</dbReference>
<evidence type="ECO:0000256" key="1">
    <source>
        <dbReference type="ARBA" id="ARBA00001936"/>
    </source>
</evidence>
<evidence type="ECO:0000256" key="3">
    <source>
        <dbReference type="ARBA" id="ARBA00022723"/>
    </source>
</evidence>
<dbReference type="OMA" id="DSYFWYL"/>
<dbReference type="FunCoup" id="T1FNM1">
    <property type="interactions" value="855"/>
</dbReference>
<dbReference type="GO" id="GO:0006508">
    <property type="term" value="P:proteolysis"/>
    <property type="evidence" value="ECO:0000318"/>
    <property type="project" value="GO_Central"/>
</dbReference>
<dbReference type="Proteomes" id="UP000015101">
    <property type="component" value="Unassembled WGS sequence"/>
</dbReference>
<evidence type="ECO:0000259" key="6">
    <source>
        <dbReference type="SMART" id="SM01011"/>
    </source>
</evidence>
<reference evidence="7 9" key="2">
    <citation type="journal article" date="2013" name="Nature">
        <title>Insights into bilaterian evolution from three spiralian genomes.</title>
        <authorList>
            <person name="Simakov O."/>
            <person name="Marletaz F."/>
            <person name="Cho S.J."/>
            <person name="Edsinger-Gonzales E."/>
            <person name="Havlak P."/>
            <person name="Hellsten U."/>
            <person name="Kuo D.H."/>
            <person name="Larsson T."/>
            <person name="Lv J."/>
            <person name="Arendt D."/>
            <person name="Savage R."/>
            <person name="Osoegawa K."/>
            <person name="de Jong P."/>
            <person name="Grimwood J."/>
            <person name="Chapman J.A."/>
            <person name="Shapiro H."/>
            <person name="Aerts A."/>
            <person name="Otillar R.P."/>
            <person name="Terry A.Y."/>
            <person name="Boore J.L."/>
            <person name="Grigoriev I.V."/>
            <person name="Lindberg D.R."/>
            <person name="Seaver E.C."/>
            <person name="Weisblat D.A."/>
            <person name="Putnam N.H."/>
            <person name="Rokhsar D.S."/>
        </authorList>
    </citation>
    <scope>NUCLEOTIDE SEQUENCE</scope>
</reference>
<organism evidence="8 9">
    <name type="scientific">Helobdella robusta</name>
    <name type="common">Californian leech</name>
    <dbReference type="NCBI Taxonomy" id="6412"/>
    <lineage>
        <taxon>Eukaryota</taxon>
        <taxon>Metazoa</taxon>
        <taxon>Spiralia</taxon>
        <taxon>Lophotrochozoa</taxon>
        <taxon>Annelida</taxon>
        <taxon>Clitellata</taxon>
        <taxon>Hirudinea</taxon>
        <taxon>Rhynchobdellida</taxon>
        <taxon>Glossiphoniidae</taxon>
        <taxon>Helobdella</taxon>
    </lineage>
</organism>
<dbReference type="GO" id="GO:0005739">
    <property type="term" value="C:mitochondrion"/>
    <property type="evidence" value="ECO:0000318"/>
    <property type="project" value="GO_Central"/>
</dbReference>
<accession>T1FNM1</accession>
<keyword evidence="5" id="KW-0464">Manganese</keyword>
<dbReference type="SMART" id="SM01011">
    <property type="entry name" value="AMP_N"/>
    <property type="match status" value="1"/>
</dbReference>
<dbReference type="FunFam" id="3.90.230.10:FF:000002">
    <property type="entry name" value="Xaa-Pro aminopeptidase 3"/>
    <property type="match status" value="1"/>
</dbReference>
<feature type="domain" description="Aminopeptidase P N-terminal" evidence="6">
    <location>
        <begin position="47"/>
        <end position="192"/>
    </location>
</feature>
<dbReference type="InterPro" id="IPR052433">
    <property type="entry name" value="X-Pro_dipept-like"/>
</dbReference>
<dbReference type="CTD" id="20210418"/>
<dbReference type="EMBL" id="AMQM01007231">
    <property type="status" value="NOT_ANNOTATED_CDS"/>
    <property type="molecule type" value="Genomic_DNA"/>
</dbReference>
<dbReference type="GO" id="GO:0070006">
    <property type="term" value="F:metalloaminopeptidase activity"/>
    <property type="evidence" value="ECO:0007669"/>
    <property type="project" value="InterPro"/>
</dbReference>
<proteinExistence type="inferred from homology"/>
<dbReference type="PANTHER" id="PTHR43226">
    <property type="entry name" value="XAA-PRO AMINOPEPTIDASE 3"/>
    <property type="match status" value="1"/>
</dbReference>
<evidence type="ECO:0000256" key="2">
    <source>
        <dbReference type="ARBA" id="ARBA00008766"/>
    </source>
</evidence>
<dbReference type="InterPro" id="IPR000994">
    <property type="entry name" value="Pept_M24"/>
</dbReference>
<comment type="cofactor">
    <cofactor evidence="1">
        <name>Mn(2+)</name>
        <dbReference type="ChEBI" id="CHEBI:29035"/>
    </cofactor>
</comment>
<gene>
    <name evidence="8" type="primary">20210418</name>
    <name evidence="7" type="ORF">HELRODRAFT_186061</name>
</gene>
<dbReference type="STRING" id="6412.T1FNM1"/>
<dbReference type="AlphaFoldDB" id="T1FNM1"/>
<dbReference type="SUPFAM" id="SSF53092">
    <property type="entry name" value="Creatinase/prolidase N-terminal domain"/>
    <property type="match status" value="1"/>
</dbReference>
<dbReference type="GO" id="GO:0004177">
    <property type="term" value="F:aminopeptidase activity"/>
    <property type="evidence" value="ECO:0000318"/>
    <property type="project" value="GO_Central"/>
</dbReference>
<keyword evidence="3" id="KW-0479">Metal-binding</keyword>
<dbReference type="GeneID" id="20210418"/>
<dbReference type="PANTHER" id="PTHR43226:SF4">
    <property type="entry name" value="XAA-PRO AMINOPEPTIDASE 3"/>
    <property type="match status" value="1"/>
</dbReference>
<evidence type="ECO:0000313" key="9">
    <source>
        <dbReference type="Proteomes" id="UP000015101"/>
    </source>
</evidence>
<protein>
    <recommendedName>
        <fullName evidence="6">Aminopeptidase P N-terminal domain-containing protein</fullName>
    </recommendedName>
</protein>
<dbReference type="InterPro" id="IPR007865">
    <property type="entry name" value="Aminopep_P_N"/>
</dbReference>
<dbReference type="InterPro" id="IPR029149">
    <property type="entry name" value="Creatin/AminoP/Spt16_N"/>
</dbReference>
<dbReference type="KEGG" id="hro:HELRODRAFT_186061"/>
<dbReference type="OrthoDB" id="4215474at2759"/>
<evidence type="ECO:0000313" key="7">
    <source>
        <dbReference type="EMBL" id="ESN93862.1"/>
    </source>
</evidence>
<evidence type="ECO:0000256" key="4">
    <source>
        <dbReference type="ARBA" id="ARBA00022801"/>
    </source>
</evidence>
<evidence type="ECO:0000313" key="8">
    <source>
        <dbReference type="EnsemblMetazoa" id="HelroP186061"/>
    </source>
</evidence>
<sequence>MILKRLLNGVRLNKEPQTLKVCKRLFGQPVYDTHPHVMRKDHVTPGISKSEYKQRRSHLWNNICKVSHKNSALAVISAYPKSYMAHDVPYPFRQNSDFLYLCGFQEPDSILVMSNLFNSNEHNKEDFKTIIFVPKRDKLKELWDGPRTGSERAAEVTGCDESFDVDYFDKFLQKILQSDQTFDLWYDNSSPSHRSHHSKLSNTLLKSCKVKNVQPTKTSVQNLRLIKSEAEIDLMKIACDIGSKSLEKVMRYSKPKIDESHLYAKMDFECRIHGAERLAYPPVVAGGSRANIIHYINNNQLVDNGDMVLMDAGCEYFGYCSDITRTWPVNGVYSTTQKSLYEALLEVQMSCISLCHANYLTLNQIFLVMLTLLGRQLQKLGIISASISEDKLSEISRTFCPHHVSHYLGMDVHDVDEMSRNIQLRPGMIVTIEPGIYIPSDRLDVPKDWRGVGIRIEDDILITKSGPLNLTEKCPKYLSHIENIINTY</sequence>
<keyword evidence="4" id="KW-0378">Hydrolase</keyword>
<dbReference type="InParanoid" id="T1FNM1"/>
<dbReference type="CDD" id="cd01087">
    <property type="entry name" value="Prolidase"/>
    <property type="match status" value="1"/>
</dbReference>
<comment type="similarity">
    <text evidence="2">Belongs to the peptidase M24B family.</text>
</comment>
<dbReference type="Pfam" id="PF05195">
    <property type="entry name" value="AMP_N"/>
    <property type="match status" value="1"/>
</dbReference>
<name>T1FNM1_HELRO</name>
<dbReference type="Gene3D" id="3.90.230.10">
    <property type="entry name" value="Creatinase/methionine aminopeptidase superfamily"/>
    <property type="match status" value="1"/>
</dbReference>
<dbReference type="eggNOG" id="KOG2414">
    <property type="taxonomic scope" value="Eukaryota"/>
</dbReference>
<reference evidence="9" key="1">
    <citation type="submission" date="2012-12" db="EMBL/GenBank/DDBJ databases">
        <authorList>
            <person name="Hellsten U."/>
            <person name="Grimwood J."/>
            <person name="Chapman J.A."/>
            <person name="Shapiro H."/>
            <person name="Aerts A."/>
            <person name="Otillar R.P."/>
            <person name="Terry A.Y."/>
            <person name="Boore J.L."/>
            <person name="Simakov O."/>
            <person name="Marletaz F."/>
            <person name="Cho S.-J."/>
            <person name="Edsinger-Gonzales E."/>
            <person name="Havlak P."/>
            <person name="Kuo D.-H."/>
            <person name="Larsson T."/>
            <person name="Lv J."/>
            <person name="Arendt D."/>
            <person name="Savage R."/>
            <person name="Osoegawa K."/>
            <person name="de Jong P."/>
            <person name="Lindberg D.R."/>
            <person name="Seaver E.C."/>
            <person name="Weisblat D.A."/>
            <person name="Putnam N.H."/>
            <person name="Grigoriev I.V."/>
            <person name="Rokhsar D.S."/>
        </authorList>
    </citation>
    <scope>NUCLEOTIDE SEQUENCE</scope>
</reference>
<dbReference type="HOGENOM" id="CLU_017266_1_1_1"/>
<dbReference type="InterPro" id="IPR036005">
    <property type="entry name" value="Creatinase/aminopeptidase-like"/>
</dbReference>
<dbReference type="GO" id="GO:0030145">
    <property type="term" value="F:manganese ion binding"/>
    <property type="evidence" value="ECO:0007669"/>
    <property type="project" value="InterPro"/>
</dbReference>
<reference evidence="8" key="3">
    <citation type="submission" date="2015-06" db="UniProtKB">
        <authorList>
            <consortium name="EnsemblMetazoa"/>
        </authorList>
    </citation>
    <scope>IDENTIFICATION</scope>
</reference>
<dbReference type="SUPFAM" id="SSF55920">
    <property type="entry name" value="Creatinase/aminopeptidase"/>
    <property type="match status" value="1"/>
</dbReference>
<evidence type="ECO:0000256" key="5">
    <source>
        <dbReference type="ARBA" id="ARBA00023211"/>
    </source>
</evidence>
<keyword evidence="9" id="KW-1185">Reference proteome</keyword>